<dbReference type="Proteomes" id="UP001365405">
    <property type="component" value="Unassembled WGS sequence"/>
</dbReference>
<sequence>MTLRTTPPFRADHVGSFLRPKYLLEAREQFFVNKAITAEQLRAVEDRAITEIVKFQADVGLQSITDGEFRRTYFHIDFLEQLGGVKTDIPVTVKRADGTEELAPPVIRVIDKVRHAKNIQLADFQYLKAQVEALGLQPQGALTPKVTIPSPTMLHFRGGRAGISREAYPELDPAFYDDVAKAYGDELQSLADAGCTYVQMDDTNLAYLCDEKMREAARQRGDDPNELPHRYAQFINKVVAHKPAGMTLAMHLCRGNFKSTHAAAGNYEPVAEALLSEMKLDAFFLEYDDDRSGDFRPLRFLSKGKIVVLGLVTTKFGAMESKDVLKRRIEEAAQYAPLDQLCLSPQCGFSSTVHGNNIAVEDQRNKLRLVVETAQEVWG</sequence>
<dbReference type="EC" id="2.1.1.14" evidence="2"/>
<evidence type="ECO:0000313" key="3">
    <source>
        <dbReference type="Proteomes" id="UP001365405"/>
    </source>
</evidence>
<dbReference type="Gene3D" id="3.20.20.210">
    <property type="match status" value="1"/>
</dbReference>
<dbReference type="RefSeq" id="WP_341412288.1">
    <property type="nucleotide sequence ID" value="NZ_JBBUTH010000009.1"/>
</dbReference>
<reference evidence="2 3" key="1">
    <citation type="submission" date="2024-04" db="EMBL/GenBank/DDBJ databases">
        <title>Novel species of the genus Ideonella isolated from streams.</title>
        <authorList>
            <person name="Lu H."/>
        </authorList>
    </citation>
    <scope>NUCLEOTIDE SEQUENCE [LARGE SCALE GENOMIC DNA]</scope>
    <source>
        <strain evidence="2 3">DXS22W</strain>
    </source>
</reference>
<evidence type="ECO:0000259" key="1">
    <source>
        <dbReference type="Pfam" id="PF01717"/>
    </source>
</evidence>
<dbReference type="NCBIfam" id="NF005085">
    <property type="entry name" value="PRK06520.1"/>
    <property type="match status" value="1"/>
</dbReference>
<keyword evidence="2" id="KW-0489">Methyltransferase</keyword>
<dbReference type="PANTHER" id="PTHR43844:SF1">
    <property type="entry name" value="METHIONINE SYNTHASE"/>
    <property type="match status" value="1"/>
</dbReference>
<organism evidence="2 3">
    <name type="scientific">Pseudaquabacterium inlustre</name>
    <dbReference type="NCBI Taxonomy" id="2984192"/>
    <lineage>
        <taxon>Bacteria</taxon>
        <taxon>Pseudomonadati</taxon>
        <taxon>Pseudomonadota</taxon>
        <taxon>Betaproteobacteria</taxon>
        <taxon>Burkholderiales</taxon>
        <taxon>Sphaerotilaceae</taxon>
        <taxon>Pseudaquabacterium</taxon>
    </lineage>
</organism>
<dbReference type="GO" id="GO:0032259">
    <property type="term" value="P:methylation"/>
    <property type="evidence" value="ECO:0007669"/>
    <property type="project" value="UniProtKB-KW"/>
</dbReference>
<gene>
    <name evidence="2" type="ORF">AACH10_20210</name>
</gene>
<dbReference type="PANTHER" id="PTHR43844">
    <property type="entry name" value="METHIONINE SYNTHASE"/>
    <property type="match status" value="1"/>
</dbReference>
<dbReference type="InterPro" id="IPR002629">
    <property type="entry name" value="Met_Synth_C/arc"/>
</dbReference>
<keyword evidence="2" id="KW-0808">Transferase</keyword>
<accession>A0ABU9CL99</accession>
<dbReference type="CDD" id="cd03311">
    <property type="entry name" value="CIMS_C_terminal_like"/>
    <property type="match status" value="1"/>
</dbReference>
<dbReference type="SUPFAM" id="SSF51726">
    <property type="entry name" value="UROD/MetE-like"/>
    <property type="match status" value="1"/>
</dbReference>
<name>A0ABU9CL99_9BURK</name>
<protein>
    <submittedName>
        <fullName evidence="2">5-methyltetrahydropteroyltriglutamate--homocysteine S-methyltransferase</fullName>
        <ecNumber evidence="2">2.1.1.14</ecNumber>
    </submittedName>
</protein>
<dbReference type="InterPro" id="IPR038071">
    <property type="entry name" value="UROD/MetE-like_sf"/>
</dbReference>
<proteinExistence type="predicted"/>
<dbReference type="EMBL" id="JBBUTH010000009">
    <property type="protein sequence ID" value="MEK8052586.1"/>
    <property type="molecule type" value="Genomic_DNA"/>
</dbReference>
<comment type="caution">
    <text evidence="2">The sequence shown here is derived from an EMBL/GenBank/DDBJ whole genome shotgun (WGS) entry which is preliminary data.</text>
</comment>
<evidence type="ECO:0000313" key="2">
    <source>
        <dbReference type="EMBL" id="MEK8052586.1"/>
    </source>
</evidence>
<dbReference type="Pfam" id="PF01717">
    <property type="entry name" value="Meth_synt_2"/>
    <property type="match status" value="1"/>
</dbReference>
<feature type="domain" description="Cobalamin-independent methionine synthase MetE C-terminal/archaeal" evidence="1">
    <location>
        <begin position="14"/>
        <end position="375"/>
    </location>
</feature>
<keyword evidence="3" id="KW-1185">Reference proteome</keyword>
<dbReference type="GO" id="GO:0003871">
    <property type="term" value="F:5-methyltetrahydropteroyltriglutamate-homocysteine S-methyltransferase activity"/>
    <property type="evidence" value="ECO:0007669"/>
    <property type="project" value="UniProtKB-EC"/>
</dbReference>